<protein>
    <submittedName>
        <fullName evidence="3">Porin family protein</fullName>
    </submittedName>
</protein>
<keyword evidence="1" id="KW-0732">Signal</keyword>
<dbReference type="RefSeq" id="WP_345255847.1">
    <property type="nucleotide sequence ID" value="NZ_BAABGY010000007.1"/>
</dbReference>
<feature type="chain" id="PRO_5045158707" evidence="1">
    <location>
        <begin position="20"/>
        <end position="198"/>
    </location>
</feature>
<accession>A0ABP8GX42</accession>
<sequence>MKKALFLGLALAAGTIVHAQHLPKLGIKAGLNIASLSLESDVDVKSRLGAHGGLLVHIHLGPQFALQPEVLYSQQGMKIGTGSDADVFKFDYLNVPFMLQYMFNNGFRVEAGPQVGLLLSAKHETPDGTDNIKNEFKQADFGVGFGVNYLSQTGFGIGGRYNLGVSNINKARDGAVKNRVGQISVFYMFDRSHKAKSR</sequence>
<comment type="caution">
    <text evidence="3">The sequence shown here is derived from an EMBL/GenBank/DDBJ whole genome shotgun (WGS) entry which is preliminary data.</text>
</comment>
<name>A0ABP8GX42_9BACT</name>
<evidence type="ECO:0000256" key="1">
    <source>
        <dbReference type="SAM" id="SignalP"/>
    </source>
</evidence>
<dbReference type="Pfam" id="PF13568">
    <property type="entry name" value="OMP_b-brl_2"/>
    <property type="match status" value="1"/>
</dbReference>
<dbReference type="InterPro" id="IPR025665">
    <property type="entry name" value="Beta-barrel_OMP_2"/>
</dbReference>
<reference evidence="4" key="1">
    <citation type="journal article" date="2019" name="Int. J. Syst. Evol. Microbiol.">
        <title>The Global Catalogue of Microorganisms (GCM) 10K type strain sequencing project: providing services to taxonomists for standard genome sequencing and annotation.</title>
        <authorList>
            <consortium name="The Broad Institute Genomics Platform"/>
            <consortium name="The Broad Institute Genome Sequencing Center for Infectious Disease"/>
            <person name="Wu L."/>
            <person name="Ma J."/>
        </authorList>
    </citation>
    <scope>NUCLEOTIDE SEQUENCE [LARGE SCALE GENOMIC DNA]</scope>
    <source>
        <strain evidence="4">JCM 17919</strain>
    </source>
</reference>
<evidence type="ECO:0000259" key="2">
    <source>
        <dbReference type="Pfam" id="PF13568"/>
    </source>
</evidence>
<evidence type="ECO:0000313" key="4">
    <source>
        <dbReference type="Proteomes" id="UP001501725"/>
    </source>
</evidence>
<keyword evidence="4" id="KW-1185">Reference proteome</keyword>
<organism evidence="3 4">
    <name type="scientific">Flaviaesturariibacter amylovorans</name>
    <dbReference type="NCBI Taxonomy" id="1084520"/>
    <lineage>
        <taxon>Bacteria</taxon>
        <taxon>Pseudomonadati</taxon>
        <taxon>Bacteroidota</taxon>
        <taxon>Chitinophagia</taxon>
        <taxon>Chitinophagales</taxon>
        <taxon>Chitinophagaceae</taxon>
        <taxon>Flaviaestuariibacter</taxon>
    </lineage>
</organism>
<feature type="signal peptide" evidence="1">
    <location>
        <begin position="1"/>
        <end position="19"/>
    </location>
</feature>
<proteinExistence type="predicted"/>
<evidence type="ECO:0000313" key="3">
    <source>
        <dbReference type="EMBL" id="GAA4331253.1"/>
    </source>
</evidence>
<gene>
    <name evidence="3" type="ORF">GCM10023184_22870</name>
</gene>
<dbReference type="Proteomes" id="UP001501725">
    <property type="component" value="Unassembled WGS sequence"/>
</dbReference>
<feature type="domain" description="Outer membrane protein beta-barrel" evidence="2">
    <location>
        <begin position="25"/>
        <end position="168"/>
    </location>
</feature>
<dbReference type="EMBL" id="BAABGY010000007">
    <property type="protein sequence ID" value="GAA4331253.1"/>
    <property type="molecule type" value="Genomic_DNA"/>
</dbReference>